<comment type="caution">
    <text evidence="2">The sequence shown here is derived from an EMBL/GenBank/DDBJ whole genome shotgun (WGS) entry which is preliminary data.</text>
</comment>
<proteinExistence type="predicted"/>
<feature type="region of interest" description="Disordered" evidence="1">
    <location>
        <begin position="39"/>
        <end position="82"/>
    </location>
</feature>
<feature type="compositionally biased region" description="Low complexity" evidence="1">
    <location>
        <begin position="106"/>
        <end position="137"/>
    </location>
</feature>
<dbReference type="Proteomes" id="UP000440578">
    <property type="component" value="Unassembled WGS sequence"/>
</dbReference>
<evidence type="ECO:0000256" key="1">
    <source>
        <dbReference type="SAM" id="MobiDB-lite"/>
    </source>
</evidence>
<dbReference type="AlphaFoldDB" id="A0A6A4WLI7"/>
<evidence type="ECO:0000313" key="2">
    <source>
        <dbReference type="EMBL" id="KAF0308257.1"/>
    </source>
</evidence>
<evidence type="ECO:0000313" key="3">
    <source>
        <dbReference type="Proteomes" id="UP000440578"/>
    </source>
</evidence>
<gene>
    <name evidence="2" type="ORF">FJT64_002183</name>
</gene>
<dbReference type="EMBL" id="VIIS01000503">
    <property type="protein sequence ID" value="KAF0308257.1"/>
    <property type="molecule type" value="Genomic_DNA"/>
</dbReference>
<feature type="region of interest" description="Disordered" evidence="1">
    <location>
        <begin position="106"/>
        <end position="176"/>
    </location>
</feature>
<reference evidence="2 3" key="1">
    <citation type="submission" date="2019-07" db="EMBL/GenBank/DDBJ databases">
        <title>Draft genome assembly of a fouling barnacle, Amphibalanus amphitrite (Darwin, 1854): The first reference genome for Thecostraca.</title>
        <authorList>
            <person name="Kim W."/>
        </authorList>
    </citation>
    <scope>NUCLEOTIDE SEQUENCE [LARGE SCALE GENOMIC DNA]</scope>
    <source>
        <strain evidence="2">SNU_AA5</strain>
        <tissue evidence="2">Soma without cirri and trophi</tissue>
    </source>
</reference>
<accession>A0A6A4WLI7</accession>
<sequence>MSCPCPQVWTAAVTGAAADGGRQGGSSLNRLGRLPSVASIPLARTSDQLPLPSRRVIEPESPSEEAAASPARSRSRAIAVISPPVSRRERLRKIAERRARVLERLAAAKSSRSSVSVQRTAPAAGPEPRRTAAAARRSSSRLENFRPSPRIGEATFRPTGPLGLSPLRSTPLHLVS</sequence>
<protein>
    <submittedName>
        <fullName evidence="2">Uncharacterized protein</fullName>
    </submittedName>
</protein>
<organism evidence="2 3">
    <name type="scientific">Amphibalanus amphitrite</name>
    <name type="common">Striped barnacle</name>
    <name type="synonym">Balanus amphitrite</name>
    <dbReference type="NCBI Taxonomy" id="1232801"/>
    <lineage>
        <taxon>Eukaryota</taxon>
        <taxon>Metazoa</taxon>
        <taxon>Ecdysozoa</taxon>
        <taxon>Arthropoda</taxon>
        <taxon>Crustacea</taxon>
        <taxon>Multicrustacea</taxon>
        <taxon>Cirripedia</taxon>
        <taxon>Thoracica</taxon>
        <taxon>Thoracicalcarea</taxon>
        <taxon>Balanomorpha</taxon>
        <taxon>Balanoidea</taxon>
        <taxon>Balanidae</taxon>
        <taxon>Amphibalaninae</taxon>
        <taxon>Amphibalanus</taxon>
    </lineage>
</organism>
<feature type="compositionally biased region" description="Low complexity" evidence="1">
    <location>
        <begin position="64"/>
        <end position="82"/>
    </location>
</feature>
<name>A0A6A4WLI7_AMPAM</name>
<keyword evidence="3" id="KW-1185">Reference proteome</keyword>